<dbReference type="Pfam" id="PF01740">
    <property type="entry name" value="STAS"/>
    <property type="match status" value="1"/>
</dbReference>
<dbReference type="CDD" id="cd07042">
    <property type="entry name" value="STAS_SulP_like_sulfate_transporter"/>
    <property type="match status" value="1"/>
</dbReference>
<dbReference type="AlphaFoldDB" id="A0A6J6LS12"/>
<evidence type="ECO:0000313" key="2">
    <source>
        <dbReference type="EMBL" id="CAB4663275.1"/>
    </source>
</evidence>
<dbReference type="EMBL" id="CAEZWM010000144">
    <property type="protein sequence ID" value="CAB4663275.1"/>
    <property type="molecule type" value="Genomic_DNA"/>
</dbReference>
<protein>
    <submittedName>
        <fullName evidence="2">Unannotated protein</fullName>
    </submittedName>
</protein>
<dbReference type="InterPro" id="IPR036513">
    <property type="entry name" value="STAS_dom_sf"/>
</dbReference>
<dbReference type="SUPFAM" id="SSF52091">
    <property type="entry name" value="SpoIIaa-like"/>
    <property type="match status" value="1"/>
</dbReference>
<organism evidence="2">
    <name type="scientific">freshwater metagenome</name>
    <dbReference type="NCBI Taxonomy" id="449393"/>
    <lineage>
        <taxon>unclassified sequences</taxon>
        <taxon>metagenomes</taxon>
        <taxon>ecological metagenomes</taxon>
    </lineage>
</organism>
<dbReference type="PROSITE" id="PS50801">
    <property type="entry name" value="STAS"/>
    <property type="match status" value="1"/>
</dbReference>
<evidence type="ECO:0000259" key="1">
    <source>
        <dbReference type="PROSITE" id="PS50801"/>
    </source>
</evidence>
<dbReference type="Gene3D" id="3.30.750.24">
    <property type="entry name" value="STAS domain"/>
    <property type="match status" value="1"/>
</dbReference>
<accession>A0A6J6LS12</accession>
<reference evidence="2" key="1">
    <citation type="submission" date="2020-05" db="EMBL/GenBank/DDBJ databases">
        <authorList>
            <person name="Chiriac C."/>
            <person name="Salcher M."/>
            <person name="Ghai R."/>
            <person name="Kavagutti S V."/>
        </authorList>
    </citation>
    <scope>NUCLEOTIDE SEQUENCE</scope>
</reference>
<gene>
    <name evidence="2" type="ORF">UFOPK2242_01098</name>
</gene>
<proteinExistence type="predicted"/>
<feature type="domain" description="STAS" evidence="1">
    <location>
        <begin position="1"/>
        <end position="82"/>
    </location>
</feature>
<sequence>MSGIDGGAIKIVVIDASGIADIDYSGGQMMLELVEQLAERDVRMVIANAPADVRREFIIYGVADLLGENSNFETVSSALRAFRNN</sequence>
<name>A0A6J6LS12_9ZZZZ</name>
<dbReference type="InterPro" id="IPR002645">
    <property type="entry name" value="STAS_dom"/>
</dbReference>